<accession>A0A182PVE5</accession>
<keyword evidence="1" id="KW-0728">SH3 domain</keyword>
<dbReference type="STRING" id="199890.A0A182PVE5"/>
<reference evidence="5" key="1">
    <citation type="submission" date="2013-03" db="EMBL/GenBank/DDBJ databases">
        <title>The Genome Sequence of Anopheles epiroticus epiroticus2.</title>
        <authorList>
            <consortium name="The Broad Institute Genomics Platform"/>
            <person name="Neafsey D.E."/>
            <person name="Howell P."/>
            <person name="Walker B."/>
            <person name="Young S.K."/>
            <person name="Zeng Q."/>
            <person name="Gargeya S."/>
            <person name="Fitzgerald M."/>
            <person name="Haas B."/>
            <person name="Abouelleil A."/>
            <person name="Allen A.W."/>
            <person name="Alvarado L."/>
            <person name="Arachchi H.M."/>
            <person name="Berlin A.M."/>
            <person name="Chapman S.B."/>
            <person name="Gainer-Dewar J."/>
            <person name="Goldberg J."/>
            <person name="Griggs A."/>
            <person name="Gujja S."/>
            <person name="Hansen M."/>
            <person name="Howarth C."/>
            <person name="Imamovic A."/>
            <person name="Ireland A."/>
            <person name="Larimer J."/>
            <person name="McCowan C."/>
            <person name="Murphy C."/>
            <person name="Pearson M."/>
            <person name="Poon T.W."/>
            <person name="Priest M."/>
            <person name="Roberts A."/>
            <person name="Saif S."/>
            <person name="Shea T."/>
            <person name="Sisk P."/>
            <person name="Sykes S."/>
            <person name="Wortman J."/>
            <person name="Nusbaum C."/>
            <person name="Birren B."/>
        </authorList>
    </citation>
    <scope>NUCLEOTIDE SEQUENCE [LARGE SCALE GENOMIC DNA]</scope>
    <source>
        <strain evidence="5">Epiroticus2</strain>
    </source>
</reference>
<evidence type="ECO:0000256" key="1">
    <source>
        <dbReference type="ARBA" id="ARBA00022443"/>
    </source>
</evidence>
<dbReference type="Proteomes" id="UP000075885">
    <property type="component" value="Unassembled WGS sequence"/>
</dbReference>
<dbReference type="SUPFAM" id="SSF103657">
    <property type="entry name" value="BAR/IMD domain-like"/>
    <property type="match status" value="1"/>
</dbReference>
<evidence type="ECO:0000313" key="4">
    <source>
        <dbReference type="EnsemblMetazoa" id="AEPI010932-PA"/>
    </source>
</evidence>
<evidence type="ECO:0000313" key="5">
    <source>
        <dbReference type="Proteomes" id="UP000075885"/>
    </source>
</evidence>
<dbReference type="GO" id="GO:0005737">
    <property type="term" value="C:cytoplasm"/>
    <property type="evidence" value="ECO:0007669"/>
    <property type="project" value="InterPro"/>
</dbReference>
<evidence type="ECO:0000259" key="3">
    <source>
        <dbReference type="PROSITE" id="PS51021"/>
    </source>
</evidence>
<keyword evidence="2" id="KW-0472">Membrane</keyword>
<dbReference type="Pfam" id="PF14604">
    <property type="entry name" value="SH3_9"/>
    <property type="match status" value="1"/>
</dbReference>
<dbReference type="SUPFAM" id="SSF50044">
    <property type="entry name" value="SH3-domain"/>
    <property type="match status" value="1"/>
</dbReference>
<dbReference type="Pfam" id="PF03114">
    <property type="entry name" value="BAR"/>
    <property type="match status" value="1"/>
</dbReference>
<dbReference type="CDD" id="cd07594">
    <property type="entry name" value="BAR_Endophilin_B"/>
    <property type="match status" value="1"/>
</dbReference>
<dbReference type="AlphaFoldDB" id="A0A182PVE5"/>
<dbReference type="SMART" id="SM00721">
    <property type="entry name" value="BAR"/>
    <property type="match status" value="1"/>
</dbReference>
<sequence>MPDFDVKKFVKGAGSTLSRVVQVNSPIAMYIVQILLFSPFIFAKLTEEKLGTSEKTEMDARFEHLSERSDSAKLWTEKIMRDTEAALIPNPANRVEDFIFEKIEKQKPKRLSNLEYLGLDMIESGGEFGQDGPYGSALIKVGQAEQKLGSCERDFIGSAGMCFIQPLKKFLEGEMKTITKEKGVLESKRLDLDACKNRVRKARSMIGQQAAERDLRVAQSEFDRQAEITKLLLEGISTTQATHLRYLHSFVEAQVRYYGQCNKIMSDLQRELASMRPPTPRLRVNSEDIDLTCGPPYLSKFQTQDSSQHYQQTITLHPAIQKTSGRHPLNISPEAFPIVDDSIIAALVADSDPNDISPYVPVAGYEDEDALLGRVNNIDLGANSGYRRARVLCSYDAKDGTELNLSSNEASIVIFVCECNPPNSDYMNGKQGLLKGLVPKAFLEMLDDD</sequence>
<dbReference type="InterPro" id="IPR027267">
    <property type="entry name" value="AH/BAR_dom_sf"/>
</dbReference>
<organism evidence="4 5">
    <name type="scientific">Anopheles epiroticus</name>
    <dbReference type="NCBI Taxonomy" id="199890"/>
    <lineage>
        <taxon>Eukaryota</taxon>
        <taxon>Metazoa</taxon>
        <taxon>Ecdysozoa</taxon>
        <taxon>Arthropoda</taxon>
        <taxon>Hexapoda</taxon>
        <taxon>Insecta</taxon>
        <taxon>Pterygota</taxon>
        <taxon>Neoptera</taxon>
        <taxon>Endopterygota</taxon>
        <taxon>Diptera</taxon>
        <taxon>Nematocera</taxon>
        <taxon>Culicoidea</taxon>
        <taxon>Culicidae</taxon>
        <taxon>Anophelinae</taxon>
        <taxon>Anopheles</taxon>
    </lineage>
</organism>
<dbReference type="PROSITE" id="PS51021">
    <property type="entry name" value="BAR"/>
    <property type="match status" value="1"/>
</dbReference>
<dbReference type="VEuPathDB" id="VectorBase:AEPI010932"/>
<dbReference type="InterPro" id="IPR004148">
    <property type="entry name" value="BAR_dom"/>
</dbReference>
<feature type="domain" description="BAR" evidence="3">
    <location>
        <begin position="47"/>
        <end position="281"/>
    </location>
</feature>
<reference evidence="4" key="2">
    <citation type="submission" date="2020-05" db="UniProtKB">
        <authorList>
            <consortium name="EnsemblMetazoa"/>
        </authorList>
    </citation>
    <scope>IDENTIFICATION</scope>
    <source>
        <strain evidence="4">Epiroticus2</strain>
    </source>
</reference>
<name>A0A182PVE5_9DIPT</name>
<evidence type="ECO:0000256" key="2">
    <source>
        <dbReference type="SAM" id="Phobius"/>
    </source>
</evidence>
<protein>
    <recommendedName>
        <fullName evidence="3">BAR domain-containing protein</fullName>
    </recommendedName>
</protein>
<dbReference type="Gene3D" id="1.20.1270.60">
    <property type="entry name" value="Arfaptin homology (AH) domain/BAR domain"/>
    <property type="match status" value="1"/>
</dbReference>
<keyword evidence="5" id="KW-1185">Reference proteome</keyword>
<dbReference type="InterPro" id="IPR036028">
    <property type="entry name" value="SH3-like_dom_sf"/>
</dbReference>
<feature type="transmembrane region" description="Helical" evidence="2">
    <location>
        <begin position="27"/>
        <end position="45"/>
    </location>
</feature>
<dbReference type="EnsemblMetazoa" id="AEPI010932-RA">
    <property type="protein sequence ID" value="AEPI010932-PA"/>
    <property type="gene ID" value="AEPI010932"/>
</dbReference>
<keyword evidence="2" id="KW-1133">Transmembrane helix</keyword>
<dbReference type="InterPro" id="IPR001452">
    <property type="entry name" value="SH3_domain"/>
</dbReference>
<keyword evidence="2" id="KW-0812">Transmembrane</keyword>
<proteinExistence type="predicted"/>